<gene>
    <name evidence="3" type="ORF">LN736_01195</name>
</gene>
<sequence length="156" mass="18299">MHNENINEKEEIKVLKKLLRITDNKRMHVRYQVILLHLKGYTNAHIAKIMDLNPHTIGIYINSYKRNRADGLRIGKSNGSPGFLSKDQEKKLYEIITIKTPDQLGLGNRKNWNANIARKWVSDNFHIEYSNRGMLQVFHRLNLSYIRPTYTPGKSR</sequence>
<reference evidence="3" key="1">
    <citation type="submission" date="2021-11" db="EMBL/GenBank/DDBJ databases">
        <authorList>
            <person name="Qingchun L."/>
            <person name="Dong Z."/>
            <person name="Zongwei Q."/>
            <person name="Jia Z."/>
            <person name="Duotao L."/>
        </authorList>
    </citation>
    <scope>NUCLEOTIDE SEQUENCE</scope>
    <source>
        <strain evidence="3">WLY-B-L2</strain>
    </source>
</reference>
<name>A0ABS8N121_9CLOT</name>
<proteinExistence type="predicted"/>
<dbReference type="Pfam" id="PF06056">
    <property type="entry name" value="Terminase_5"/>
    <property type="match status" value="1"/>
</dbReference>
<dbReference type="EMBL" id="JAJJPB010000001">
    <property type="protein sequence ID" value="MCC9293492.1"/>
    <property type="molecule type" value="Genomic_DNA"/>
</dbReference>
<dbReference type="Pfam" id="PF13592">
    <property type="entry name" value="HTH_33"/>
    <property type="match status" value="1"/>
</dbReference>
<dbReference type="RefSeq" id="WP_229980498.1">
    <property type="nucleotide sequence ID" value="NZ_JAJJPB010000001.1"/>
</dbReference>
<dbReference type="InterPro" id="IPR009057">
    <property type="entry name" value="Homeodomain-like_sf"/>
</dbReference>
<evidence type="ECO:0000313" key="3">
    <source>
        <dbReference type="EMBL" id="MCC9293492.1"/>
    </source>
</evidence>
<dbReference type="InterPro" id="IPR010332">
    <property type="entry name" value="ATPase_terminase-su_N"/>
</dbReference>
<accession>A0ABS8N121</accession>
<protein>
    <submittedName>
        <fullName evidence="3">Winged helix-turn-helix domain-containing protein</fullName>
    </submittedName>
</protein>
<feature type="domain" description="Winged helix-turn helix" evidence="2">
    <location>
        <begin position="111"/>
        <end position="154"/>
    </location>
</feature>
<evidence type="ECO:0000313" key="4">
    <source>
        <dbReference type="Proteomes" id="UP001165422"/>
    </source>
</evidence>
<evidence type="ECO:0000259" key="1">
    <source>
        <dbReference type="Pfam" id="PF06056"/>
    </source>
</evidence>
<feature type="domain" description="Terminase ATPase subunit N-terminal" evidence="1">
    <location>
        <begin position="29"/>
        <end position="74"/>
    </location>
</feature>
<evidence type="ECO:0000259" key="2">
    <source>
        <dbReference type="Pfam" id="PF13592"/>
    </source>
</evidence>
<comment type="caution">
    <text evidence="3">The sequence shown here is derived from an EMBL/GenBank/DDBJ whole genome shotgun (WGS) entry which is preliminary data.</text>
</comment>
<dbReference type="Proteomes" id="UP001165422">
    <property type="component" value="Unassembled WGS sequence"/>
</dbReference>
<keyword evidence="4" id="KW-1185">Reference proteome</keyword>
<dbReference type="InterPro" id="IPR025959">
    <property type="entry name" value="Winged_HTH_dom"/>
</dbReference>
<dbReference type="SUPFAM" id="SSF46689">
    <property type="entry name" value="Homeodomain-like"/>
    <property type="match status" value="1"/>
</dbReference>
<organism evidence="3 4">
    <name type="scientific">Clostridium aromativorans</name>
    <dbReference type="NCBI Taxonomy" id="2836848"/>
    <lineage>
        <taxon>Bacteria</taxon>
        <taxon>Bacillati</taxon>
        <taxon>Bacillota</taxon>
        <taxon>Clostridia</taxon>
        <taxon>Eubacteriales</taxon>
        <taxon>Clostridiaceae</taxon>
        <taxon>Clostridium</taxon>
    </lineage>
</organism>